<proteinExistence type="predicted"/>
<dbReference type="OrthoDB" id="31890at10239"/>
<protein>
    <submittedName>
        <fullName evidence="1">Uncharacterized protein</fullName>
    </submittedName>
</protein>
<dbReference type="RefSeq" id="YP_009044642.1">
    <property type="nucleotide sequence ID" value="NC_024383.1"/>
</dbReference>
<evidence type="ECO:0000313" key="1">
    <source>
        <dbReference type="EMBL" id="AHL19393.1"/>
    </source>
</evidence>
<gene>
    <name evidence="1" type="ORF">LP083-2_186</name>
</gene>
<dbReference type="GeneID" id="19735752"/>
<organism evidence="1 2">
    <name type="scientific">Listeria phage LP-083-2</name>
    <dbReference type="NCBI Taxonomy" id="1458855"/>
    <lineage>
        <taxon>Viruses</taxon>
        <taxon>Duplodnaviria</taxon>
        <taxon>Heunggongvirae</taxon>
        <taxon>Uroviricota</taxon>
        <taxon>Caudoviricetes</taxon>
        <taxon>Herelleviridae</taxon>
        <taxon>Jasinskavirinae</taxon>
        <taxon>Pecentumvirus</taxon>
        <taxon>Pecentumvirus LP0832</taxon>
    </lineage>
</organism>
<keyword evidence="2" id="KW-1185">Reference proteome</keyword>
<evidence type="ECO:0000313" key="2">
    <source>
        <dbReference type="Proteomes" id="UP000026997"/>
    </source>
</evidence>
<dbReference type="EMBL" id="KJ094030">
    <property type="protein sequence ID" value="AHL19393.1"/>
    <property type="molecule type" value="Genomic_DNA"/>
</dbReference>
<name>A0A059T5S4_9CAUD</name>
<sequence length="119" mass="13619">MKKLKAKSKLSFILPKLTNDNKKIDYSKILTSACNVFGGYTLRECSGGWVDNNTLYTDESNELEILHEGLNEDMKNTVEEILDFLFSEEEAGQLAVYANNNNEVYILENEDVKEFKNIL</sequence>
<accession>A0A059T5S4</accession>
<dbReference type="KEGG" id="vg:19735752"/>
<dbReference type="Proteomes" id="UP000026997">
    <property type="component" value="Segment"/>
</dbReference>
<reference evidence="1 2" key="1">
    <citation type="journal article" date="2014" name="Appl. Environ. Microbiol.">
        <title>Comparative genomic and morphological analysis of Listeria phages isolated from farm environments.</title>
        <authorList>
            <person name="Denes T."/>
            <person name="Vongkamjan K."/>
            <person name="Ackermann H.W."/>
            <person name="Moreno Switt A.I."/>
            <person name="Wiedmann M."/>
            <person name="den Bakker H.C."/>
        </authorList>
    </citation>
    <scope>NUCLEOTIDE SEQUENCE [LARGE SCALE GENOMIC DNA]</scope>
</reference>